<feature type="domain" description="Response regulatory" evidence="10">
    <location>
        <begin position="10"/>
        <end position="120"/>
    </location>
</feature>
<dbReference type="GO" id="GO:0000156">
    <property type="term" value="F:phosphorelay response regulator activity"/>
    <property type="evidence" value="ECO:0007669"/>
    <property type="project" value="TreeGrafter"/>
</dbReference>
<dbReference type="PANTHER" id="PTHR48111">
    <property type="entry name" value="REGULATOR OF RPOS"/>
    <property type="match status" value="1"/>
</dbReference>
<dbReference type="Gene3D" id="6.10.250.690">
    <property type="match status" value="1"/>
</dbReference>
<evidence type="ECO:0000256" key="6">
    <source>
        <dbReference type="ARBA" id="ARBA00023125"/>
    </source>
</evidence>
<dbReference type="SUPFAM" id="SSF46894">
    <property type="entry name" value="C-terminal effector domain of the bipartite response regulators"/>
    <property type="match status" value="1"/>
</dbReference>
<dbReference type="PROSITE" id="PS50110">
    <property type="entry name" value="RESPONSE_REGULATORY"/>
    <property type="match status" value="1"/>
</dbReference>
<evidence type="ECO:0000256" key="1">
    <source>
        <dbReference type="ARBA" id="ARBA00004496"/>
    </source>
</evidence>
<dbReference type="RefSeq" id="WP_036992135.1">
    <property type="nucleotide sequence ID" value="NZ_FOGN01000011.1"/>
</dbReference>
<dbReference type="EMBL" id="FOGN01000011">
    <property type="protein sequence ID" value="SES37875.1"/>
    <property type="molecule type" value="Genomic_DNA"/>
</dbReference>
<evidence type="ECO:0000256" key="7">
    <source>
        <dbReference type="ARBA" id="ARBA00023163"/>
    </source>
</evidence>
<evidence type="ECO:0000259" key="11">
    <source>
        <dbReference type="PROSITE" id="PS51755"/>
    </source>
</evidence>
<evidence type="ECO:0000256" key="5">
    <source>
        <dbReference type="ARBA" id="ARBA00023015"/>
    </source>
</evidence>
<dbReference type="EMBL" id="FOUA01000011">
    <property type="protein sequence ID" value="SFM40780.1"/>
    <property type="molecule type" value="Genomic_DNA"/>
</dbReference>
<dbReference type="SUPFAM" id="SSF52172">
    <property type="entry name" value="CheY-like"/>
    <property type="match status" value="1"/>
</dbReference>
<dbReference type="PROSITE" id="PS51755">
    <property type="entry name" value="OMPR_PHOB"/>
    <property type="match status" value="1"/>
</dbReference>
<name>A0A031MEU3_9GAMM</name>
<protein>
    <submittedName>
        <fullName evidence="13">DNA-binding response regulator, OmpR family, contains REC and winged-helix (WHTH) domain</fullName>
    </submittedName>
    <submittedName>
        <fullName evidence="12">Two-component system, OmpR family, response regulator PfeR</fullName>
    </submittedName>
</protein>
<dbReference type="Gene3D" id="1.10.10.10">
    <property type="entry name" value="Winged helix-like DNA-binding domain superfamily/Winged helix DNA-binding domain"/>
    <property type="match status" value="1"/>
</dbReference>
<proteinExistence type="predicted"/>
<evidence type="ECO:0000313" key="12">
    <source>
        <dbReference type="EMBL" id="SES37875.1"/>
    </source>
</evidence>
<keyword evidence="3" id="KW-0597">Phosphoprotein</keyword>
<keyword evidence="2" id="KW-0963">Cytoplasm</keyword>
<feature type="domain" description="OmpR/PhoB-type" evidence="11">
    <location>
        <begin position="126"/>
        <end position="229"/>
    </location>
</feature>
<dbReference type="InterPro" id="IPR001867">
    <property type="entry name" value="OmpR/PhoB-type_DNA-bd"/>
</dbReference>
<dbReference type="SMART" id="SM00448">
    <property type="entry name" value="REC"/>
    <property type="match status" value="1"/>
</dbReference>
<accession>A0A031MEU3</accession>
<dbReference type="GO" id="GO:0005829">
    <property type="term" value="C:cytosol"/>
    <property type="evidence" value="ECO:0007669"/>
    <property type="project" value="TreeGrafter"/>
</dbReference>
<dbReference type="SMART" id="SM00862">
    <property type="entry name" value="Trans_reg_C"/>
    <property type="match status" value="1"/>
</dbReference>
<dbReference type="InterPro" id="IPR016032">
    <property type="entry name" value="Sig_transdc_resp-reg_C-effctor"/>
</dbReference>
<dbReference type="PANTHER" id="PTHR48111:SF39">
    <property type="entry name" value="TRANSCRIPTIONAL REGULATORY PROTEIN CPXR"/>
    <property type="match status" value="1"/>
</dbReference>
<evidence type="ECO:0000256" key="8">
    <source>
        <dbReference type="PROSITE-ProRule" id="PRU00169"/>
    </source>
</evidence>
<comment type="caution">
    <text evidence="8">Lacks conserved residue(s) required for the propagation of feature annotation.</text>
</comment>
<comment type="subcellular location">
    <subcellularLocation>
        <location evidence="1">Cytoplasm</location>
    </subcellularLocation>
</comment>
<evidence type="ECO:0000256" key="4">
    <source>
        <dbReference type="ARBA" id="ARBA00023012"/>
    </source>
</evidence>
<evidence type="ECO:0000313" key="14">
    <source>
        <dbReference type="Proteomes" id="UP000186599"/>
    </source>
</evidence>
<keyword evidence="6 9" id="KW-0238">DNA-binding</keyword>
<dbReference type="GO" id="GO:0032993">
    <property type="term" value="C:protein-DNA complex"/>
    <property type="evidence" value="ECO:0007669"/>
    <property type="project" value="TreeGrafter"/>
</dbReference>
<evidence type="ECO:0000313" key="13">
    <source>
        <dbReference type="EMBL" id="SFM40780.1"/>
    </source>
</evidence>
<keyword evidence="7" id="KW-0804">Transcription</keyword>
<keyword evidence="14" id="KW-1185">Reference proteome</keyword>
<dbReference type="CDD" id="cd00383">
    <property type="entry name" value="trans_reg_C"/>
    <property type="match status" value="1"/>
</dbReference>
<keyword evidence="5" id="KW-0805">Transcription regulation</keyword>
<evidence type="ECO:0000256" key="2">
    <source>
        <dbReference type="ARBA" id="ARBA00022490"/>
    </source>
</evidence>
<dbReference type="Pfam" id="PF00486">
    <property type="entry name" value="Trans_reg_C"/>
    <property type="match status" value="1"/>
</dbReference>
<gene>
    <name evidence="13" type="ORF">SAMN04487855_0110</name>
    <name evidence="12" type="ORF">SAMN05216589_0110</name>
</gene>
<dbReference type="InterPro" id="IPR011006">
    <property type="entry name" value="CheY-like_superfamily"/>
</dbReference>
<dbReference type="AlphaFoldDB" id="A0A031MEU3"/>
<dbReference type="InterPro" id="IPR036388">
    <property type="entry name" value="WH-like_DNA-bd_sf"/>
</dbReference>
<dbReference type="GO" id="GO:0000976">
    <property type="term" value="F:transcription cis-regulatory region binding"/>
    <property type="evidence" value="ECO:0007669"/>
    <property type="project" value="TreeGrafter"/>
</dbReference>
<dbReference type="Gene3D" id="3.40.50.2300">
    <property type="match status" value="1"/>
</dbReference>
<evidence type="ECO:0000313" key="15">
    <source>
        <dbReference type="Proteomes" id="UP000186904"/>
    </source>
</evidence>
<keyword evidence="4" id="KW-0902">Two-component regulatory system</keyword>
<reference evidence="14 15" key="1">
    <citation type="submission" date="2016-10" db="EMBL/GenBank/DDBJ databases">
        <authorList>
            <person name="de Groot N.N."/>
        </authorList>
    </citation>
    <scope>NUCLEOTIDE SEQUENCE [LARGE SCALE GENOMIC DNA]</scope>
    <source>
        <strain evidence="13 14">CGMCC 1.9095</strain>
        <strain evidence="12 15">DSM 22558</strain>
    </source>
</reference>
<dbReference type="InterPro" id="IPR039420">
    <property type="entry name" value="WalR-like"/>
</dbReference>
<evidence type="ECO:0000259" key="10">
    <source>
        <dbReference type="PROSITE" id="PS50110"/>
    </source>
</evidence>
<feature type="DNA-binding region" description="OmpR/PhoB-type" evidence="9">
    <location>
        <begin position="126"/>
        <end position="229"/>
    </location>
</feature>
<organism evidence="12 15">
    <name type="scientific">Halopseudomonas bauzanensis</name>
    <dbReference type="NCBI Taxonomy" id="653930"/>
    <lineage>
        <taxon>Bacteria</taxon>
        <taxon>Pseudomonadati</taxon>
        <taxon>Pseudomonadota</taxon>
        <taxon>Gammaproteobacteria</taxon>
        <taxon>Pseudomonadales</taxon>
        <taxon>Pseudomonadaceae</taxon>
        <taxon>Halopseudomonas</taxon>
    </lineage>
</organism>
<dbReference type="OrthoDB" id="9802426at2"/>
<sequence length="238" mass="26547">MTPTMPIAARILAVEGDSLLARELQTHLQRRGHCVTLSAGNNGLLLAEHGNFDLILLAILGTDGLGMLEQLRRRSHVPVLLMSALGDEQHRIAGFSLGADDYLPKPFSITELCVRVTAILRRVAYERQTSLPAESGELVFDETNTDVSLADSPAGLTASEYRVLELLWQHLNEVLSKPFLYQQALRRGYARHDRSLDMHISHIRRKLQVIGYRAARLETVWGQGYMLVGLQEPLSESV</sequence>
<dbReference type="InterPro" id="IPR001789">
    <property type="entry name" value="Sig_transdc_resp-reg_receiver"/>
</dbReference>
<dbReference type="Pfam" id="PF00072">
    <property type="entry name" value="Response_reg"/>
    <property type="match status" value="1"/>
</dbReference>
<dbReference type="GO" id="GO:0006355">
    <property type="term" value="P:regulation of DNA-templated transcription"/>
    <property type="evidence" value="ECO:0007669"/>
    <property type="project" value="InterPro"/>
</dbReference>
<evidence type="ECO:0000256" key="9">
    <source>
        <dbReference type="PROSITE-ProRule" id="PRU01091"/>
    </source>
</evidence>
<evidence type="ECO:0000256" key="3">
    <source>
        <dbReference type="ARBA" id="ARBA00022553"/>
    </source>
</evidence>
<dbReference type="STRING" id="653930.SAMN05216589_0110"/>
<dbReference type="Proteomes" id="UP000186599">
    <property type="component" value="Unassembled WGS sequence"/>
</dbReference>
<dbReference type="Proteomes" id="UP000186904">
    <property type="component" value="Unassembled WGS sequence"/>
</dbReference>